<reference evidence="3" key="2">
    <citation type="submission" date="2025-08" db="UniProtKB">
        <authorList>
            <consortium name="RefSeq"/>
        </authorList>
    </citation>
    <scope>IDENTIFICATION</scope>
    <source>
        <tissue evidence="3">Etiolated seedlings</tissue>
    </source>
</reference>
<dbReference type="PANTHER" id="PTHR34207:SF2">
    <property type="entry name" value="PROTEIN BIC1"/>
    <property type="match status" value="1"/>
</dbReference>
<evidence type="ECO:0000256" key="1">
    <source>
        <dbReference type="SAM" id="MobiDB-lite"/>
    </source>
</evidence>
<dbReference type="PaxDb" id="3827-XP_004494175.1"/>
<dbReference type="eggNOG" id="ENOG502S7HB">
    <property type="taxonomic scope" value="Eukaryota"/>
</dbReference>
<dbReference type="PANTHER" id="PTHR34207">
    <property type="entry name" value="PROTEIN BIC1"/>
    <property type="match status" value="1"/>
</dbReference>
<accession>A0A1S2XTB9</accession>
<dbReference type="InterPro" id="IPR040374">
    <property type="entry name" value="BIC"/>
</dbReference>
<dbReference type="Proteomes" id="UP000087171">
    <property type="component" value="Chromosome Ca3"/>
</dbReference>
<sequence length="204" mass="23437">MEKNNIFIMSHQSSIESDGMIPSHPLDSKNPHPSKDTNFEEKQEDPFLLRNQNHDVTQNQPVSKTILCNKETVASKDVEEKVLTTTSVNEVWEEESERERLKRHRVEVAGRVWIPEIWGQEELLKDWIDCSAFDAPLVPSKITMARAALVEDGTRANAAALSIDNRDMEFNVNKDLSLNNNCTNVDVQNTRVFRHQEEQLNKKI</sequence>
<feature type="region of interest" description="Disordered" evidence="1">
    <location>
        <begin position="1"/>
        <end position="42"/>
    </location>
</feature>
<gene>
    <name evidence="3" type="primary">LOC101508117</name>
</gene>
<dbReference type="GO" id="GO:0009785">
    <property type="term" value="P:blue light signaling pathway"/>
    <property type="evidence" value="ECO:0007669"/>
    <property type="project" value="InterPro"/>
</dbReference>
<organism evidence="2 3">
    <name type="scientific">Cicer arietinum</name>
    <name type="common">Chickpea</name>
    <name type="synonym">Garbanzo</name>
    <dbReference type="NCBI Taxonomy" id="3827"/>
    <lineage>
        <taxon>Eukaryota</taxon>
        <taxon>Viridiplantae</taxon>
        <taxon>Streptophyta</taxon>
        <taxon>Embryophyta</taxon>
        <taxon>Tracheophyta</taxon>
        <taxon>Spermatophyta</taxon>
        <taxon>Magnoliopsida</taxon>
        <taxon>eudicotyledons</taxon>
        <taxon>Gunneridae</taxon>
        <taxon>Pentapetalae</taxon>
        <taxon>rosids</taxon>
        <taxon>fabids</taxon>
        <taxon>Fabales</taxon>
        <taxon>Fabaceae</taxon>
        <taxon>Papilionoideae</taxon>
        <taxon>50 kb inversion clade</taxon>
        <taxon>NPAAA clade</taxon>
        <taxon>Hologalegina</taxon>
        <taxon>IRL clade</taxon>
        <taxon>Cicereae</taxon>
        <taxon>Cicer</taxon>
    </lineage>
</organism>
<protein>
    <submittedName>
        <fullName evidence="3">Protein BIC1-like</fullName>
    </submittedName>
</protein>
<evidence type="ECO:0000313" key="2">
    <source>
        <dbReference type="Proteomes" id="UP000087171"/>
    </source>
</evidence>
<keyword evidence="2" id="KW-1185">Reference proteome</keyword>
<dbReference type="KEGG" id="cam:101508117"/>
<name>A0A1S2XTB9_CICAR</name>
<feature type="compositionally biased region" description="Basic and acidic residues" evidence="1">
    <location>
        <begin position="26"/>
        <end position="42"/>
    </location>
</feature>
<dbReference type="RefSeq" id="XP_004494175.1">
    <property type="nucleotide sequence ID" value="XM_004494118.3"/>
</dbReference>
<reference evidence="2" key="1">
    <citation type="journal article" date="2013" name="Nat. Biotechnol.">
        <title>Draft genome sequence of chickpea (Cicer arietinum) provides a resource for trait improvement.</title>
        <authorList>
            <person name="Varshney R.K."/>
            <person name="Song C."/>
            <person name="Saxena R.K."/>
            <person name="Azam S."/>
            <person name="Yu S."/>
            <person name="Sharpe A.G."/>
            <person name="Cannon S."/>
            <person name="Baek J."/>
            <person name="Rosen B.D."/>
            <person name="Tar'an B."/>
            <person name="Millan T."/>
            <person name="Zhang X."/>
            <person name="Ramsay L.D."/>
            <person name="Iwata A."/>
            <person name="Wang Y."/>
            <person name="Nelson W."/>
            <person name="Farmer A.D."/>
            <person name="Gaur P.M."/>
            <person name="Soderlund C."/>
            <person name="Penmetsa R.V."/>
            <person name="Xu C."/>
            <person name="Bharti A.K."/>
            <person name="He W."/>
            <person name="Winter P."/>
            <person name="Zhao S."/>
            <person name="Hane J.K."/>
            <person name="Carrasquilla-Garcia N."/>
            <person name="Condie J.A."/>
            <person name="Upadhyaya H.D."/>
            <person name="Luo M.C."/>
            <person name="Thudi M."/>
            <person name="Gowda C.L."/>
            <person name="Singh N.P."/>
            <person name="Lichtenzveig J."/>
            <person name="Gali K.K."/>
            <person name="Rubio J."/>
            <person name="Nadarajan N."/>
            <person name="Dolezel J."/>
            <person name="Bansal K.C."/>
            <person name="Xu X."/>
            <person name="Edwards D."/>
            <person name="Zhang G."/>
            <person name="Kahl G."/>
            <person name="Gil J."/>
            <person name="Singh K.B."/>
            <person name="Datta S.K."/>
            <person name="Jackson S.A."/>
            <person name="Wang J."/>
            <person name="Cook D.R."/>
        </authorList>
    </citation>
    <scope>NUCLEOTIDE SEQUENCE [LARGE SCALE GENOMIC DNA]</scope>
    <source>
        <strain evidence="2">cv. CDC Frontier</strain>
    </source>
</reference>
<dbReference type="AlphaFoldDB" id="A0A1S2XTB9"/>
<dbReference type="CDD" id="cd22645">
    <property type="entry name" value="BIC1_CID"/>
    <property type="match status" value="1"/>
</dbReference>
<proteinExistence type="predicted"/>
<evidence type="ECO:0000313" key="3">
    <source>
        <dbReference type="RefSeq" id="XP_004494175.1"/>
    </source>
</evidence>
<dbReference type="GeneID" id="101508117"/>
<dbReference type="OrthoDB" id="672067at2759"/>
<dbReference type="STRING" id="3827.A0A1S2XTB9"/>